<keyword evidence="3" id="KW-1185">Reference proteome</keyword>
<organism evidence="2 3">
    <name type="scientific">Halorubrum vacuolatum</name>
    <name type="common">Natronobacterium vacuolatum</name>
    <dbReference type="NCBI Taxonomy" id="63740"/>
    <lineage>
        <taxon>Archaea</taxon>
        <taxon>Methanobacteriati</taxon>
        <taxon>Methanobacteriota</taxon>
        <taxon>Stenosarchaea group</taxon>
        <taxon>Halobacteria</taxon>
        <taxon>Halobacteriales</taxon>
        <taxon>Haloferacaceae</taxon>
        <taxon>Halorubrum</taxon>
    </lineage>
</organism>
<sequence length="129" mass="13081">MQSRDLFLGLFLIFGAGWIASSTGVAGASIAYLLAIAGCALAGVVYLFSDVLVGREVGGRTLTRLRTRAIAQVFIGTAIAALGIEGFLDAGDLFSAAVAVVGAIVLVISIAFWRGGSLDGEGDIDGSAE</sequence>
<feature type="transmembrane region" description="Helical" evidence="1">
    <location>
        <begin position="32"/>
        <end position="48"/>
    </location>
</feature>
<dbReference type="InterPro" id="IPR058307">
    <property type="entry name" value="DUF7994"/>
</dbReference>
<keyword evidence="1" id="KW-0472">Membrane</keyword>
<name>A0A238W2L4_HALVU</name>
<feature type="transmembrane region" description="Helical" evidence="1">
    <location>
        <begin position="69"/>
        <end position="88"/>
    </location>
</feature>
<evidence type="ECO:0000313" key="2">
    <source>
        <dbReference type="EMBL" id="SNR40373.1"/>
    </source>
</evidence>
<feature type="transmembrane region" description="Helical" evidence="1">
    <location>
        <begin position="94"/>
        <end position="113"/>
    </location>
</feature>
<evidence type="ECO:0000256" key="1">
    <source>
        <dbReference type="SAM" id="Phobius"/>
    </source>
</evidence>
<dbReference type="EMBL" id="FZNQ01000005">
    <property type="protein sequence ID" value="SNR40373.1"/>
    <property type="molecule type" value="Genomic_DNA"/>
</dbReference>
<dbReference type="Proteomes" id="UP000198397">
    <property type="component" value="Unassembled WGS sequence"/>
</dbReference>
<reference evidence="2 3" key="1">
    <citation type="submission" date="2017-06" db="EMBL/GenBank/DDBJ databases">
        <authorList>
            <person name="Kim H.J."/>
            <person name="Triplett B.A."/>
        </authorList>
    </citation>
    <scope>NUCLEOTIDE SEQUENCE [LARGE SCALE GENOMIC DNA]</scope>
    <source>
        <strain evidence="2 3">DSM 8800</strain>
    </source>
</reference>
<proteinExistence type="predicted"/>
<dbReference type="Pfam" id="PF25957">
    <property type="entry name" value="DUF7994"/>
    <property type="match status" value="1"/>
</dbReference>
<gene>
    <name evidence="2" type="ORF">SAMN06264855_10531</name>
</gene>
<protein>
    <submittedName>
        <fullName evidence="2">Uncharacterized protein</fullName>
    </submittedName>
</protein>
<evidence type="ECO:0000313" key="3">
    <source>
        <dbReference type="Proteomes" id="UP000198397"/>
    </source>
</evidence>
<dbReference type="RefSeq" id="WP_089384311.1">
    <property type="nucleotide sequence ID" value="NZ_FZNQ01000005.1"/>
</dbReference>
<keyword evidence="1" id="KW-1133">Transmembrane helix</keyword>
<accession>A0A238W2L4</accession>
<dbReference type="AlphaFoldDB" id="A0A238W2L4"/>
<keyword evidence="1" id="KW-0812">Transmembrane</keyword>